<evidence type="ECO:0000313" key="3">
    <source>
        <dbReference type="EMBL" id="EJT73768.1"/>
    </source>
</evidence>
<gene>
    <name evidence="4" type="primary">20348082</name>
    <name evidence="3" type="ORF">GGTG_07624</name>
</gene>
<reference evidence="3" key="2">
    <citation type="submission" date="2010-07" db="EMBL/GenBank/DDBJ databases">
        <authorList>
            <consortium name="The Broad Institute Genome Sequencing Platform"/>
            <consortium name="Broad Institute Genome Sequencing Center for Infectious Disease"/>
            <person name="Ma L.-J."/>
            <person name="Dead R."/>
            <person name="Young S."/>
            <person name="Zeng Q."/>
            <person name="Koehrsen M."/>
            <person name="Alvarado L."/>
            <person name="Berlin A."/>
            <person name="Chapman S.B."/>
            <person name="Chen Z."/>
            <person name="Freedman E."/>
            <person name="Gellesch M."/>
            <person name="Goldberg J."/>
            <person name="Griggs A."/>
            <person name="Gujja S."/>
            <person name="Heilman E.R."/>
            <person name="Heiman D."/>
            <person name="Hepburn T."/>
            <person name="Howarth C."/>
            <person name="Jen D."/>
            <person name="Larson L."/>
            <person name="Mehta T."/>
            <person name="Neiman D."/>
            <person name="Pearson M."/>
            <person name="Roberts A."/>
            <person name="Saif S."/>
            <person name="Shea T."/>
            <person name="Shenoy N."/>
            <person name="Sisk P."/>
            <person name="Stolte C."/>
            <person name="Sykes S."/>
            <person name="Walk T."/>
            <person name="White J."/>
            <person name="Yandava C."/>
            <person name="Haas B."/>
            <person name="Nusbaum C."/>
            <person name="Birren B."/>
        </authorList>
    </citation>
    <scope>NUCLEOTIDE SEQUENCE</scope>
    <source>
        <strain evidence="3">R3-111a-1</strain>
    </source>
</reference>
<feature type="chain" id="PRO_5015094733" evidence="2">
    <location>
        <begin position="22"/>
        <end position="167"/>
    </location>
</feature>
<accession>J3P276</accession>
<evidence type="ECO:0000313" key="4">
    <source>
        <dbReference type="EnsemblFungi" id="EJT73768"/>
    </source>
</evidence>
<feature type="region of interest" description="Disordered" evidence="1">
    <location>
        <begin position="60"/>
        <end position="167"/>
    </location>
</feature>
<reference evidence="4" key="4">
    <citation type="journal article" date="2015" name="G3 (Bethesda)">
        <title>Genome sequences of three phytopathogenic species of the Magnaporthaceae family of fungi.</title>
        <authorList>
            <person name="Okagaki L.H."/>
            <person name="Nunes C.C."/>
            <person name="Sailsbery J."/>
            <person name="Clay B."/>
            <person name="Brown D."/>
            <person name="John T."/>
            <person name="Oh Y."/>
            <person name="Young N."/>
            <person name="Fitzgerald M."/>
            <person name="Haas B.J."/>
            <person name="Zeng Q."/>
            <person name="Young S."/>
            <person name="Adiconis X."/>
            <person name="Fan L."/>
            <person name="Levin J.Z."/>
            <person name="Mitchell T.K."/>
            <person name="Okubara P.A."/>
            <person name="Farman M.L."/>
            <person name="Kohn L.M."/>
            <person name="Birren B."/>
            <person name="Ma L.-J."/>
            <person name="Dean R.A."/>
        </authorList>
    </citation>
    <scope>NUCLEOTIDE SEQUENCE</scope>
    <source>
        <strain evidence="4">R3-111a-1</strain>
    </source>
</reference>
<evidence type="ECO:0000313" key="5">
    <source>
        <dbReference type="Proteomes" id="UP000006039"/>
    </source>
</evidence>
<dbReference type="RefSeq" id="XP_009223712.1">
    <property type="nucleotide sequence ID" value="XM_009225448.1"/>
</dbReference>
<protein>
    <submittedName>
        <fullName evidence="3 4">Uncharacterized protein</fullName>
    </submittedName>
</protein>
<dbReference type="EnsemblFungi" id="EJT73768">
    <property type="protein sequence ID" value="EJT73768"/>
    <property type="gene ID" value="GGTG_07624"/>
</dbReference>
<feature type="compositionally biased region" description="Basic residues" evidence="1">
    <location>
        <begin position="140"/>
        <end position="150"/>
    </location>
</feature>
<dbReference type="HOGENOM" id="CLU_1594647_0_0_1"/>
<dbReference type="Proteomes" id="UP000006039">
    <property type="component" value="Unassembled WGS sequence"/>
</dbReference>
<dbReference type="GeneID" id="20348082"/>
<proteinExistence type="predicted"/>
<keyword evidence="5" id="KW-1185">Reference proteome</keyword>
<dbReference type="EMBL" id="GL385398">
    <property type="protein sequence ID" value="EJT73768.1"/>
    <property type="molecule type" value="Genomic_DNA"/>
</dbReference>
<evidence type="ECO:0000256" key="1">
    <source>
        <dbReference type="SAM" id="MobiDB-lite"/>
    </source>
</evidence>
<reference evidence="4" key="5">
    <citation type="submission" date="2018-04" db="UniProtKB">
        <authorList>
            <consortium name="EnsemblFungi"/>
        </authorList>
    </citation>
    <scope>IDENTIFICATION</scope>
    <source>
        <strain evidence="4">R3-111a-1</strain>
    </source>
</reference>
<organism evidence="3">
    <name type="scientific">Gaeumannomyces tritici (strain R3-111a-1)</name>
    <name type="common">Wheat and barley take-all root rot fungus</name>
    <name type="synonym">Gaeumannomyces graminis var. tritici</name>
    <dbReference type="NCBI Taxonomy" id="644352"/>
    <lineage>
        <taxon>Eukaryota</taxon>
        <taxon>Fungi</taxon>
        <taxon>Dikarya</taxon>
        <taxon>Ascomycota</taxon>
        <taxon>Pezizomycotina</taxon>
        <taxon>Sordariomycetes</taxon>
        <taxon>Sordariomycetidae</taxon>
        <taxon>Magnaporthales</taxon>
        <taxon>Magnaporthaceae</taxon>
        <taxon>Gaeumannomyces</taxon>
    </lineage>
</organism>
<reference evidence="3" key="3">
    <citation type="submission" date="2010-09" db="EMBL/GenBank/DDBJ databases">
        <title>Annotation of Gaeumannomyces graminis var. tritici R3-111a-1.</title>
        <authorList>
            <consortium name="The Broad Institute Genome Sequencing Platform"/>
            <person name="Ma L.-J."/>
            <person name="Dead R."/>
            <person name="Young S.K."/>
            <person name="Zeng Q."/>
            <person name="Gargeya S."/>
            <person name="Fitzgerald M."/>
            <person name="Haas B."/>
            <person name="Abouelleil A."/>
            <person name="Alvarado L."/>
            <person name="Arachchi H.M."/>
            <person name="Berlin A."/>
            <person name="Brown A."/>
            <person name="Chapman S.B."/>
            <person name="Chen Z."/>
            <person name="Dunbar C."/>
            <person name="Freedman E."/>
            <person name="Gearin G."/>
            <person name="Gellesch M."/>
            <person name="Goldberg J."/>
            <person name="Griggs A."/>
            <person name="Gujja S."/>
            <person name="Heiman D."/>
            <person name="Howarth C."/>
            <person name="Larson L."/>
            <person name="Lui A."/>
            <person name="MacDonald P.J.P."/>
            <person name="Mehta T."/>
            <person name="Montmayeur A."/>
            <person name="Murphy C."/>
            <person name="Neiman D."/>
            <person name="Pearson M."/>
            <person name="Priest M."/>
            <person name="Roberts A."/>
            <person name="Saif S."/>
            <person name="Shea T."/>
            <person name="Shenoy N."/>
            <person name="Sisk P."/>
            <person name="Stolte C."/>
            <person name="Sykes S."/>
            <person name="Yandava C."/>
            <person name="Wortman J."/>
            <person name="Nusbaum C."/>
            <person name="Birren B."/>
        </authorList>
    </citation>
    <scope>NUCLEOTIDE SEQUENCE</scope>
    <source>
        <strain evidence="3">R3-111a-1</strain>
    </source>
</reference>
<keyword evidence="2" id="KW-0732">Signal</keyword>
<dbReference type="VEuPathDB" id="FungiDB:GGTG_07624"/>
<feature type="compositionally biased region" description="Basic residues" evidence="1">
    <location>
        <begin position="90"/>
        <end position="99"/>
    </location>
</feature>
<name>J3P276_GAET3</name>
<sequence length="167" mass="18079">MRLNAFRLLAFVAVGAIPSMALPLDRPSFDLVARDFLAPGLAEALAVAKRAEVVDEAGALYPLPLPPGKTSADMNKPKQPNYMKDTVSSKNKKTTKKGKRSNEVEEAGALYPLPLPPGKTSADMNKPKQPNYMKDTVSSKNKKTTKKGKRSANDESAPELAARDLEQ</sequence>
<feature type="signal peptide" evidence="2">
    <location>
        <begin position="1"/>
        <end position="21"/>
    </location>
</feature>
<evidence type="ECO:0000256" key="2">
    <source>
        <dbReference type="SAM" id="SignalP"/>
    </source>
</evidence>
<dbReference type="AlphaFoldDB" id="J3P276"/>
<reference evidence="5" key="1">
    <citation type="submission" date="2010-07" db="EMBL/GenBank/DDBJ databases">
        <title>The genome sequence of Gaeumannomyces graminis var. tritici strain R3-111a-1.</title>
        <authorList>
            <consortium name="The Broad Institute Genome Sequencing Platform"/>
            <person name="Ma L.-J."/>
            <person name="Dead R."/>
            <person name="Young S."/>
            <person name="Zeng Q."/>
            <person name="Koehrsen M."/>
            <person name="Alvarado L."/>
            <person name="Berlin A."/>
            <person name="Chapman S.B."/>
            <person name="Chen Z."/>
            <person name="Freedman E."/>
            <person name="Gellesch M."/>
            <person name="Goldberg J."/>
            <person name="Griggs A."/>
            <person name="Gujja S."/>
            <person name="Heilman E.R."/>
            <person name="Heiman D."/>
            <person name="Hepburn T."/>
            <person name="Howarth C."/>
            <person name="Jen D."/>
            <person name="Larson L."/>
            <person name="Mehta T."/>
            <person name="Neiman D."/>
            <person name="Pearson M."/>
            <person name="Roberts A."/>
            <person name="Saif S."/>
            <person name="Shea T."/>
            <person name="Shenoy N."/>
            <person name="Sisk P."/>
            <person name="Stolte C."/>
            <person name="Sykes S."/>
            <person name="Walk T."/>
            <person name="White J."/>
            <person name="Yandava C."/>
            <person name="Haas B."/>
            <person name="Nusbaum C."/>
            <person name="Birren B."/>
        </authorList>
    </citation>
    <scope>NUCLEOTIDE SEQUENCE [LARGE SCALE GENOMIC DNA]</scope>
    <source>
        <strain evidence="5">R3-111a-1</strain>
    </source>
</reference>